<protein>
    <submittedName>
        <fullName evidence="2">Uncharacterized protein</fullName>
    </submittedName>
</protein>
<dbReference type="AlphaFoldDB" id="A0A4Y1X1U5"/>
<evidence type="ECO:0000313" key="3">
    <source>
        <dbReference type="Proteomes" id="UP000319374"/>
    </source>
</evidence>
<dbReference type="OrthoDB" id="1000702at2"/>
<reference evidence="3" key="1">
    <citation type="submission" date="2019-06" db="EMBL/GenBank/DDBJ databases">
        <title>Alistipes onderdonkii subsp. vulgaris subsp. nov., Alistipes dispar sp. nov. and Alistipes communis sp. nov., isolated from human faeces, and creation of Alistipes onderdonkii subsp. onderdonkii subsp. nov.</title>
        <authorList>
            <person name="Sakamoto M."/>
            <person name="Ikeyama N."/>
            <person name="Ogata Y."/>
            <person name="Suda W."/>
            <person name="Iino T."/>
            <person name="Hattori M."/>
            <person name="Ohkuma M."/>
        </authorList>
    </citation>
    <scope>NUCLEOTIDE SEQUENCE [LARGE SCALE GENOMIC DNA]</scope>
    <source>
        <strain evidence="3">5CPEGH6</strain>
    </source>
</reference>
<keyword evidence="3" id="KW-1185">Reference proteome</keyword>
<evidence type="ECO:0000256" key="1">
    <source>
        <dbReference type="SAM" id="SignalP"/>
    </source>
</evidence>
<feature type="signal peptide" evidence="1">
    <location>
        <begin position="1"/>
        <end position="27"/>
    </location>
</feature>
<evidence type="ECO:0000313" key="2">
    <source>
        <dbReference type="EMBL" id="BBL06496.1"/>
    </source>
</evidence>
<organism evidence="2 3">
    <name type="scientific">Alistipes dispar</name>
    <dbReference type="NCBI Taxonomy" id="2585119"/>
    <lineage>
        <taxon>Bacteria</taxon>
        <taxon>Pseudomonadati</taxon>
        <taxon>Bacteroidota</taxon>
        <taxon>Bacteroidia</taxon>
        <taxon>Bacteroidales</taxon>
        <taxon>Rikenellaceae</taxon>
        <taxon>Alistipes</taxon>
    </lineage>
</organism>
<gene>
    <name evidence="2" type="ORF">A5CPEGH6_11340</name>
</gene>
<dbReference type="Proteomes" id="UP000319374">
    <property type="component" value="Chromosome"/>
</dbReference>
<proteinExistence type="predicted"/>
<dbReference type="RefSeq" id="WP_141428310.1">
    <property type="nucleotide sequence ID" value="NZ_AP019736.1"/>
</dbReference>
<accession>A0A4Y1X1U5</accession>
<dbReference type="PROSITE" id="PS51257">
    <property type="entry name" value="PROKAR_LIPOPROTEIN"/>
    <property type="match status" value="1"/>
</dbReference>
<sequence>MKKSYLSGLRVLTWAMLLAAGSFVSCSDDNEGKDGPTPPPDPVELNDQFEYDGGDPVDIKSAIYEVEDTDLYTFYLSPSNGVTGMDDMTAVNDFLRIAVRNPKGTVNTETDEFEIAYKDIAVNRNTLKTDVEKVSLQADLVAETSTLNLHVEVTMKSGKTLLARYNNTCTEAVPAELTNQYELDKTVTGIGSAVEWHDAAAAATTYCFYADPDVTAPSEETAGLQITVADGVETAEVDLATADAEKIRIACGEFESGEGMTGTLSLAKSGSKLTLTLDAEKGASRLRAAYAGDPVVGYASTNSLTVTEGETHETNDLKKVFLYQSAATNVLTFGQVADAEAPAGLTKGHYAVSFNLSTSQLQGATVDFGKQEAQVRIFDYRAYRTWDNAKVKGATGTVTTIQAGERTYLRFSVEFPEGPKLEGEWFGTFTTVKEETDMTPVEPFRPRVSIKSETGETLLDWEVTALELRHDTNFRDSNTGDMIDAAYIFYFRTDKTEDNFGIDGLIGTPMFRLPDAYVGRDNFDLTEDAECKWAFNFNNSNLSRYSTGYGCNNSWMKQCPNEATLTVKKNDKEWEFTFTMLDYGMFGYTEQGTKNVLTIEWKGPATKYTGSQKNDMTDADY</sequence>
<name>A0A4Y1X1U5_9BACT</name>
<dbReference type="KEGG" id="ada:A5CPEGH6_11340"/>
<keyword evidence="1" id="KW-0732">Signal</keyword>
<feature type="chain" id="PRO_5021399305" evidence="1">
    <location>
        <begin position="28"/>
        <end position="621"/>
    </location>
</feature>
<dbReference type="GeneID" id="98673111"/>
<dbReference type="EMBL" id="AP019736">
    <property type="protein sequence ID" value="BBL06496.1"/>
    <property type="molecule type" value="Genomic_DNA"/>
</dbReference>